<dbReference type="AlphaFoldDB" id="A0AAV3XAG0"/>
<sequence>MLVKRIFYQRLFTFILFSLLGLITFLGVQSLSAKAILATDRMRTQVLTTNVLVQQGKALYEAGQFSDAAKIWQQAADAFAAAGDKLNQASALSNLSLTYQQLGLWNQAKDAIANSLSLLNTDSSPLILAQTLNIQGFLQLSLGQAENALNTLQKAAAAYKKAGDQPGIIANLINQSQAMQALGFYRRAANTLEQVETSLLASPDSIIKVTGLLNLGNTLRVVGNLDKSQQVLQQSLEIAQKLGLRGATTSIQLSLGNTKRALAKKTATLNRIQTPQNETQAALELYRQAATSQSRNTRIQALINHLSLLVETQQNSEAQTLLPTIQQELNDLPASRTSVYARINLAQSLIKQSAVNTNPQLTTIAQILAKAVQEAKNLEDRRAESLALGSLGELYEINQQLSSAQTVTQQALLLAQAIDGSDIAYRWQWQLGRVLKAQGEKEAAIAAYTEAVNTLKSLRSDLTAINPDVQFSFRESVEPVYRQLVGLLLQNGDNVNQNNLIQARNLIESLQLAELDNFFQEACLNAKPELIDQVDRTAAVIYPIILSYRLDVILSLPQQPLRHYSTNLTQNQIEETLEQLRQQLGRPSSSRQQILRLAQQVYDWLIRPGETEIKNSGVKTLVFVLDGTLRNIPMAVLHDGNQHLLQQYNLALAPGLQLLEPQSLGQVQLKALMLGLSESRDGFPPLPAVEKELQQIKAIVPGTVLLNQEFTGESLRQQINAAPYPVVHLATHGKFSSTADNTFILTWDGRINVKQFDTFLRVRNQARGRAIELLVLSACETATGDRRATLGIAGVAVRAGARSTLATLWPVQDVATATMMPQFYRELATHGKSEALRRAQISLSENFKHPYYWAPFVLVGNWL</sequence>
<feature type="domain" description="CHAT" evidence="2">
    <location>
        <begin position="596"/>
        <end position="861"/>
    </location>
</feature>
<gene>
    <name evidence="3" type="ORF">MiSe_31320</name>
</gene>
<dbReference type="Pfam" id="PF13181">
    <property type="entry name" value="TPR_8"/>
    <property type="match status" value="1"/>
</dbReference>
<protein>
    <recommendedName>
        <fullName evidence="2">CHAT domain-containing protein</fullName>
    </recommendedName>
</protein>
<organism evidence="3 4">
    <name type="scientific">Microseira wollei NIES-4236</name>
    <dbReference type="NCBI Taxonomy" id="2530354"/>
    <lineage>
        <taxon>Bacteria</taxon>
        <taxon>Bacillati</taxon>
        <taxon>Cyanobacteriota</taxon>
        <taxon>Cyanophyceae</taxon>
        <taxon>Oscillatoriophycideae</taxon>
        <taxon>Aerosakkonematales</taxon>
        <taxon>Aerosakkonemataceae</taxon>
        <taxon>Microseira</taxon>
    </lineage>
</organism>
<evidence type="ECO:0000259" key="2">
    <source>
        <dbReference type="Pfam" id="PF12770"/>
    </source>
</evidence>
<dbReference type="InterPro" id="IPR011990">
    <property type="entry name" value="TPR-like_helical_dom_sf"/>
</dbReference>
<comment type="caution">
    <text evidence="3">The sequence shown here is derived from an EMBL/GenBank/DDBJ whole genome shotgun (WGS) entry which is preliminary data.</text>
</comment>
<dbReference type="SUPFAM" id="SSF48452">
    <property type="entry name" value="TPR-like"/>
    <property type="match status" value="2"/>
</dbReference>
<dbReference type="Gene3D" id="1.25.40.10">
    <property type="entry name" value="Tetratricopeptide repeat domain"/>
    <property type="match status" value="3"/>
</dbReference>
<dbReference type="Proteomes" id="UP001050975">
    <property type="component" value="Unassembled WGS sequence"/>
</dbReference>
<keyword evidence="4" id="KW-1185">Reference proteome</keyword>
<evidence type="ECO:0000313" key="3">
    <source>
        <dbReference type="EMBL" id="GET38376.1"/>
    </source>
</evidence>
<dbReference type="PANTHER" id="PTHR10098">
    <property type="entry name" value="RAPSYN-RELATED"/>
    <property type="match status" value="1"/>
</dbReference>
<dbReference type="EMBL" id="BLAY01000044">
    <property type="protein sequence ID" value="GET38376.1"/>
    <property type="molecule type" value="Genomic_DNA"/>
</dbReference>
<evidence type="ECO:0000256" key="1">
    <source>
        <dbReference type="SAM" id="Coils"/>
    </source>
</evidence>
<feature type="coiled-coil region" evidence="1">
    <location>
        <begin position="361"/>
        <end position="388"/>
    </location>
</feature>
<name>A0AAV3XAG0_9CYAN</name>
<evidence type="ECO:0000313" key="4">
    <source>
        <dbReference type="Proteomes" id="UP001050975"/>
    </source>
</evidence>
<dbReference type="InterPro" id="IPR024983">
    <property type="entry name" value="CHAT_dom"/>
</dbReference>
<reference evidence="3" key="1">
    <citation type="submission" date="2019-10" db="EMBL/GenBank/DDBJ databases">
        <title>Draft genome sequece of Microseira wollei NIES-4236.</title>
        <authorList>
            <person name="Yamaguchi H."/>
            <person name="Suzuki S."/>
            <person name="Kawachi M."/>
        </authorList>
    </citation>
    <scope>NUCLEOTIDE SEQUENCE</scope>
    <source>
        <strain evidence="3">NIES-4236</strain>
    </source>
</reference>
<dbReference type="Pfam" id="PF12770">
    <property type="entry name" value="CHAT"/>
    <property type="match status" value="1"/>
</dbReference>
<dbReference type="RefSeq" id="WP_226581653.1">
    <property type="nucleotide sequence ID" value="NZ_BLAY01000044.1"/>
</dbReference>
<dbReference type="SMART" id="SM00028">
    <property type="entry name" value="TPR"/>
    <property type="match status" value="6"/>
</dbReference>
<proteinExistence type="predicted"/>
<accession>A0AAV3XAG0</accession>
<keyword evidence="1" id="KW-0175">Coiled coil</keyword>
<dbReference type="InterPro" id="IPR019734">
    <property type="entry name" value="TPR_rpt"/>
</dbReference>